<accession>A0A409YXW9</accession>
<dbReference type="GO" id="GO:0003678">
    <property type="term" value="F:DNA helicase activity"/>
    <property type="evidence" value="ECO:0007669"/>
    <property type="project" value="UniProtKB-EC"/>
</dbReference>
<evidence type="ECO:0000256" key="6">
    <source>
        <dbReference type="ARBA" id="ARBA00023163"/>
    </source>
</evidence>
<dbReference type="InterPro" id="IPR027238">
    <property type="entry name" value="RuvB-like"/>
</dbReference>
<comment type="function">
    <text evidence="8">DNA helicase participates in several chromatin remodeling complexes, including the SWR1 and the INO80 complexes.</text>
</comment>
<evidence type="ECO:0000256" key="2">
    <source>
        <dbReference type="ARBA" id="ARBA00022763"/>
    </source>
</evidence>
<keyword evidence="1 8" id="KW-0547">Nucleotide-binding</keyword>
<dbReference type="AlphaFoldDB" id="A0A409YXW9"/>
<dbReference type="InterPro" id="IPR027417">
    <property type="entry name" value="P-loop_NTPase"/>
</dbReference>
<comment type="caution">
    <text evidence="11">The sequence shown here is derived from an EMBL/GenBank/DDBJ whole genome shotgun (WGS) entry which is preliminary data.</text>
</comment>
<dbReference type="Gene3D" id="3.40.50.300">
    <property type="entry name" value="P-loop containing nucleotide triphosphate hydrolases"/>
    <property type="match status" value="1"/>
</dbReference>
<keyword evidence="3 8" id="KW-0378">Hydrolase</keyword>
<dbReference type="InParanoid" id="A0A409YXW9"/>
<evidence type="ECO:0000313" key="11">
    <source>
        <dbReference type="EMBL" id="PPR07850.1"/>
    </source>
</evidence>
<evidence type="ECO:0000256" key="4">
    <source>
        <dbReference type="ARBA" id="ARBA00022840"/>
    </source>
</evidence>
<keyword evidence="4 8" id="KW-0067">ATP-binding</keyword>
<evidence type="ECO:0000256" key="1">
    <source>
        <dbReference type="ARBA" id="ARBA00022741"/>
    </source>
</evidence>
<dbReference type="InterPro" id="IPR010339">
    <property type="entry name" value="TIP49_P-loop"/>
</dbReference>
<evidence type="ECO:0000256" key="5">
    <source>
        <dbReference type="ARBA" id="ARBA00023015"/>
    </source>
</evidence>
<dbReference type="Proteomes" id="UP000284842">
    <property type="component" value="Unassembled WGS sequence"/>
</dbReference>
<sequence>MPARLIRSYQAHILDIERLTHFNSLLESPKAPIVILATNRRNSLVRGTTDILAPHSTPVDLLDREQIGEVVQLRANVQGLKLSPDVAQKLAEEGEKSSIRYDLQLLTPAYILPRRAERNQIELEDIGEKNELFLDTKTSAFLITDASNAS</sequence>
<dbReference type="EC" id="3.6.4.12" evidence="8"/>
<dbReference type="SUPFAM" id="SSF52540">
    <property type="entry name" value="P-loop containing nucleoside triphosphate hydrolases"/>
    <property type="match status" value="1"/>
</dbReference>
<comment type="catalytic activity">
    <reaction evidence="8">
        <text>ATP + H2O = ADP + phosphate + H(+)</text>
        <dbReference type="Rhea" id="RHEA:13065"/>
        <dbReference type="ChEBI" id="CHEBI:15377"/>
        <dbReference type="ChEBI" id="CHEBI:15378"/>
        <dbReference type="ChEBI" id="CHEBI:30616"/>
        <dbReference type="ChEBI" id="CHEBI:43474"/>
        <dbReference type="ChEBI" id="CHEBI:456216"/>
        <dbReference type="EC" id="3.6.4.12"/>
    </reaction>
</comment>
<name>A0A409YXW9_9AGAR</name>
<dbReference type="InterPro" id="IPR041048">
    <property type="entry name" value="RuvB-like_C"/>
</dbReference>
<feature type="domain" description="RuvB-like AAA-lid" evidence="10">
    <location>
        <begin position="70"/>
        <end position="135"/>
    </location>
</feature>
<keyword evidence="8" id="KW-0347">Helicase</keyword>
<keyword evidence="7 8" id="KW-0234">DNA repair</keyword>
<keyword evidence="6 8" id="KW-0804">Transcription</keyword>
<evidence type="ECO:0000256" key="8">
    <source>
        <dbReference type="RuleBase" id="RU363048"/>
    </source>
</evidence>
<evidence type="ECO:0000256" key="3">
    <source>
        <dbReference type="ARBA" id="ARBA00022801"/>
    </source>
</evidence>
<protein>
    <recommendedName>
        <fullName evidence="8">RuvB-like helicase</fullName>
        <ecNumber evidence="8">3.6.4.12</ecNumber>
    </recommendedName>
</protein>
<dbReference type="Gene3D" id="1.10.8.60">
    <property type="match status" value="1"/>
</dbReference>
<evidence type="ECO:0000313" key="12">
    <source>
        <dbReference type="Proteomes" id="UP000284842"/>
    </source>
</evidence>
<dbReference type="STRING" id="181874.A0A409YXW9"/>
<keyword evidence="12" id="KW-1185">Reference proteome</keyword>
<proteinExistence type="inferred from homology"/>
<dbReference type="PANTHER" id="PTHR11093">
    <property type="entry name" value="RUVB-RELATED REPTIN AND PONTIN"/>
    <property type="match status" value="1"/>
</dbReference>
<evidence type="ECO:0000256" key="7">
    <source>
        <dbReference type="ARBA" id="ARBA00023204"/>
    </source>
</evidence>
<evidence type="ECO:0000259" key="10">
    <source>
        <dbReference type="Pfam" id="PF17856"/>
    </source>
</evidence>
<gene>
    <name evidence="11" type="ORF">CVT24_002995</name>
</gene>
<reference evidence="11 12" key="1">
    <citation type="journal article" date="2018" name="Evol. Lett.">
        <title>Horizontal gene cluster transfer increased hallucinogenic mushroom diversity.</title>
        <authorList>
            <person name="Reynolds H.T."/>
            <person name="Vijayakumar V."/>
            <person name="Gluck-Thaler E."/>
            <person name="Korotkin H.B."/>
            <person name="Matheny P.B."/>
            <person name="Slot J.C."/>
        </authorList>
    </citation>
    <scope>NUCLEOTIDE SEQUENCE [LARGE SCALE GENOMIC DNA]</scope>
    <source>
        <strain evidence="11 12">2629</strain>
    </source>
</reference>
<dbReference type="GO" id="GO:0005634">
    <property type="term" value="C:nucleus"/>
    <property type="evidence" value="ECO:0007669"/>
    <property type="project" value="UniProtKB-SubCell"/>
</dbReference>
<dbReference type="Pfam" id="PF17856">
    <property type="entry name" value="TIP49_C"/>
    <property type="match status" value="1"/>
</dbReference>
<feature type="domain" description="TIP49 P-loop" evidence="9">
    <location>
        <begin position="10"/>
        <end position="67"/>
    </location>
</feature>
<keyword evidence="2 8" id="KW-0227">DNA damage</keyword>
<keyword evidence="5 8" id="KW-0805">Transcription regulation</keyword>
<dbReference type="GO" id="GO:0005524">
    <property type="term" value="F:ATP binding"/>
    <property type="evidence" value="ECO:0007669"/>
    <property type="project" value="UniProtKB-KW"/>
</dbReference>
<dbReference type="OrthoDB" id="10060499at2759"/>
<organism evidence="11 12">
    <name type="scientific">Panaeolus cyanescens</name>
    <dbReference type="NCBI Taxonomy" id="181874"/>
    <lineage>
        <taxon>Eukaryota</taxon>
        <taxon>Fungi</taxon>
        <taxon>Dikarya</taxon>
        <taxon>Basidiomycota</taxon>
        <taxon>Agaricomycotina</taxon>
        <taxon>Agaricomycetes</taxon>
        <taxon>Agaricomycetidae</taxon>
        <taxon>Agaricales</taxon>
        <taxon>Agaricineae</taxon>
        <taxon>Galeropsidaceae</taxon>
        <taxon>Panaeolus</taxon>
    </lineage>
</organism>
<dbReference type="GO" id="GO:0006325">
    <property type="term" value="P:chromatin organization"/>
    <property type="evidence" value="ECO:0007669"/>
    <property type="project" value="UniProtKB-KW"/>
</dbReference>
<comment type="similarity">
    <text evidence="8">Belongs to the RuvB family.</text>
</comment>
<keyword evidence="8" id="KW-0539">Nucleus</keyword>
<dbReference type="GO" id="GO:0016887">
    <property type="term" value="F:ATP hydrolysis activity"/>
    <property type="evidence" value="ECO:0007669"/>
    <property type="project" value="RHEA"/>
</dbReference>
<keyword evidence="8" id="KW-0156">Chromatin regulator</keyword>
<comment type="subcellular location">
    <subcellularLocation>
        <location evidence="8">Nucleus</location>
    </subcellularLocation>
</comment>
<dbReference type="EMBL" id="NHTK01000324">
    <property type="protein sequence ID" value="PPR07850.1"/>
    <property type="molecule type" value="Genomic_DNA"/>
</dbReference>
<dbReference type="GO" id="GO:0006281">
    <property type="term" value="P:DNA repair"/>
    <property type="evidence" value="ECO:0007669"/>
    <property type="project" value="UniProtKB-KW"/>
</dbReference>
<dbReference type="Pfam" id="PF06068">
    <property type="entry name" value="TIP49"/>
    <property type="match status" value="1"/>
</dbReference>
<evidence type="ECO:0000259" key="9">
    <source>
        <dbReference type="Pfam" id="PF06068"/>
    </source>
</evidence>